<evidence type="ECO:0000313" key="3">
    <source>
        <dbReference type="Proteomes" id="UP000237082"/>
    </source>
</evidence>
<evidence type="ECO:0000256" key="1">
    <source>
        <dbReference type="SAM" id="SignalP"/>
    </source>
</evidence>
<dbReference type="AlphaFoldDB" id="A0A2S5DHZ5"/>
<dbReference type="SUPFAM" id="SSF53474">
    <property type="entry name" value="alpha/beta-Hydrolases"/>
    <property type="match status" value="1"/>
</dbReference>
<gene>
    <name evidence="2" type="ORF">C2I19_07570</name>
</gene>
<dbReference type="RefSeq" id="WP_103902103.1">
    <property type="nucleotide sequence ID" value="NZ_PQWB01000027.1"/>
</dbReference>
<organism evidence="2 3">
    <name type="scientific">Chromobacterium alticapitis</name>
    <dbReference type="NCBI Taxonomy" id="2073169"/>
    <lineage>
        <taxon>Bacteria</taxon>
        <taxon>Pseudomonadati</taxon>
        <taxon>Pseudomonadota</taxon>
        <taxon>Betaproteobacteria</taxon>
        <taxon>Neisseriales</taxon>
        <taxon>Chromobacteriaceae</taxon>
        <taxon>Chromobacterium</taxon>
    </lineage>
</organism>
<dbReference type="Proteomes" id="UP000237082">
    <property type="component" value="Unassembled WGS sequence"/>
</dbReference>
<proteinExistence type="predicted"/>
<dbReference type="OrthoDB" id="9814760at2"/>
<dbReference type="InterPro" id="IPR029058">
    <property type="entry name" value="AB_hydrolase_fold"/>
</dbReference>
<protein>
    <recommendedName>
        <fullName evidence="4">Dienelactone hydrolase</fullName>
    </recommendedName>
</protein>
<dbReference type="InterPro" id="IPR016986">
    <property type="entry name" value="UCP031982_abhydr"/>
</dbReference>
<dbReference type="PIRSF" id="PIRSF031982">
    <property type="entry name" value="UCP031982_abhydr"/>
    <property type="match status" value="1"/>
</dbReference>
<dbReference type="EMBL" id="PQWB01000027">
    <property type="protein sequence ID" value="POZ62618.1"/>
    <property type="molecule type" value="Genomic_DNA"/>
</dbReference>
<reference evidence="3" key="1">
    <citation type="submission" date="2018-02" db="EMBL/GenBank/DDBJ databases">
        <authorList>
            <person name="O'Hara-Hanley K."/>
            <person name="Soby S."/>
        </authorList>
    </citation>
    <scope>NUCLEOTIDE SEQUENCE [LARGE SCALE GENOMIC DNA]</scope>
    <source>
        <strain evidence="3">MWU14-2602</strain>
    </source>
</reference>
<keyword evidence="1" id="KW-0732">Signal</keyword>
<keyword evidence="3" id="KW-1185">Reference proteome</keyword>
<feature type="signal peptide" evidence="1">
    <location>
        <begin position="1"/>
        <end position="21"/>
    </location>
</feature>
<name>A0A2S5DHZ5_9NEIS</name>
<sequence>MANWQGVSMAAMLLILQAARAGGFSAGMEERTIFSPARGGNVSVSVWYPASGDTPARVIGASPIFEGVAAAPGADMAAGRHPLLLLAHGGLRAAAGQGDWLAGLLAEHGYIVLNVQAPRARDAQAAAREAWLRPADLSAALDAVLQDSRLESHVRDGRIAAVGFLRGGTSALMLGGARLDAKRYQASCDSGVNSGPDCAWFVKSRVDLRALPAGPLSQSWRDERVRAVLAVDPELSDSLDGESLGAMRVPVSLANLGVLADGAGIAPANPLLRNLPEGGYKQFAPATPYSAFKLCTARAIKLLAEEGDDVAVCADGRGERAAVHEEIARWILQRLAAAGIAGQ</sequence>
<evidence type="ECO:0000313" key="2">
    <source>
        <dbReference type="EMBL" id="POZ62618.1"/>
    </source>
</evidence>
<evidence type="ECO:0008006" key="4">
    <source>
        <dbReference type="Google" id="ProtNLM"/>
    </source>
</evidence>
<feature type="chain" id="PRO_5015726879" description="Dienelactone hydrolase" evidence="1">
    <location>
        <begin position="22"/>
        <end position="343"/>
    </location>
</feature>
<dbReference type="Gene3D" id="3.40.50.1820">
    <property type="entry name" value="alpha/beta hydrolase"/>
    <property type="match status" value="1"/>
</dbReference>
<accession>A0A2S5DHZ5</accession>
<comment type="caution">
    <text evidence="2">The sequence shown here is derived from an EMBL/GenBank/DDBJ whole genome shotgun (WGS) entry which is preliminary data.</text>
</comment>